<name>A0A3S4AAT6_9MICO</name>
<evidence type="ECO:0000313" key="3">
    <source>
        <dbReference type="Proteomes" id="UP000288603"/>
    </source>
</evidence>
<gene>
    <name evidence="2" type="ORF">ELQ92_05820</name>
</gene>
<protein>
    <recommendedName>
        <fullName evidence="4">SRPBCC family protein</fullName>
    </recommendedName>
</protein>
<evidence type="ECO:0000313" key="2">
    <source>
        <dbReference type="EMBL" id="RWZ64286.1"/>
    </source>
</evidence>
<dbReference type="EMBL" id="RZNC01000002">
    <property type="protein sequence ID" value="RWZ64286.1"/>
    <property type="molecule type" value="Genomic_DNA"/>
</dbReference>
<proteinExistence type="predicted"/>
<reference evidence="2 3" key="1">
    <citation type="submission" date="2018-12" db="EMBL/GenBank/DDBJ databases">
        <authorList>
            <person name="Li F."/>
        </authorList>
    </citation>
    <scope>NUCLEOTIDE SEQUENCE [LARGE SCALE GENOMIC DNA]</scope>
    <source>
        <strain evidence="2 3">8H24J-4-2</strain>
    </source>
</reference>
<dbReference type="InterPro" id="IPR023393">
    <property type="entry name" value="START-like_dom_sf"/>
</dbReference>
<feature type="region of interest" description="Disordered" evidence="1">
    <location>
        <begin position="165"/>
        <end position="185"/>
    </location>
</feature>
<sequence length="185" mass="20071">MRIQLKTVLDCEPDVAWRALRSPAALQEIYGPLLAMKSVTPLPTMWTATTAEVALAVAGLVPTGRQRIDISFDDHRADGVRILVDDGAPLTGPLALLGSWRHRMAVAPAPHDQGKTLYRDRLDIGGVAAPALWFPLWTVWQWRASRLAELAPTWAYDPEIAAVDDADEDPAVDGSGDATRTPTGN</sequence>
<evidence type="ECO:0008006" key="4">
    <source>
        <dbReference type="Google" id="ProtNLM"/>
    </source>
</evidence>
<keyword evidence="3" id="KW-1185">Reference proteome</keyword>
<dbReference type="Proteomes" id="UP000288603">
    <property type="component" value="Unassembled WGS sequence"/>
</dbReference>
<dbReference type="RefSeq" id="WP_128498086.1">
    <property type="nucleotide sequence ID" value="NZ_RZNC01000002.1"/>
</dbReference>
<evidence type="ECO:0000256" key="1">
    <source>
        <dbReference type="SAM" id="MobiDB-lite"/>
    </source>
</evidence>
<accession>A0A3S4AAT6</accession>
<dbReference type="OrthoDB" id="7428016at2"/>
<comment type="caution">
    <text evidence="2">The sequence shown here is derived from an EMBL/GenBank/DDBJ whole genome shotgun (WGS) entry which is preliminary data.</text>
</comment>
<dbReference type="Gene3D" id="3.30.530.20">
    <property type="match status" value="1"/>
</dbReference>
<dbReference type="AlphaFoldDB" id="A0A3S4AAT6"/>
<organism evidence="2 3">
    <name type="scientific">Labedella populi</name>
    <dbReference type="NCBI Taxonomy" id="2498850"/>
    <lineage>
        <taxon>Bacteria</taxon>
        <taxon>Bacillati</taxon>
        <taxon>Actinomycetota</taxon>
        <taxon>Actinomycetes</taxon>
        <taxon>Micrococcales</taxon>
        <taxon>Microbacteriaceae</taxon>
        <taxon>Labedella</taxon>
    </lineage>
</organism>